<name>A0A183DNC1_9BILA</name>
<evidence type="ECO:0000256" key="1">
    <source>
        <dbReference type="SAM" id="Phobius"/>
    </source>
</evidence>
<organism evidence="4">
    <name type="scientific">Gongylonema pulchrum</name>
    <dbReference type="NCBI Taxonomy" id="637853"/>
    <lineage>
        <taxon>Eukaryota</taxon>
        <taxon>Metazoa</taxon>
        <taxon>Ecdysozoa</taxon>
        <taxon>Nematoda</taxon>
        <taxon>Chromadorea</taxon>
        <taxon>Rhabditida</taxon>
        <taxon>Spirurina</taxon>
        <taxon>Spiruromorpha</taxon>
        <taxon>Spiruroidea</taxon>
        <taxon>Gongylonematidae</taxon>
        <taxon>Gongylonema</taxon>
    </lineage>
</organism>
<protein>
    <submittedName>
        <fullName evidence="2 4">Uncharacterized protein</fullName>
    </submittedName>
</protein>
<dbReference type="Proteomes" id="UP000271098">
    <property type="component" value="Unassembled WGS sequence"/>
</dbReference>
<keyword evidence="1" id="KW-0472">Membrane</keyword>
<keyword evidence="1" id="KW-0812">Transmembrane</keyword>
<keyword evidence="1" id="KW-1133">Transmembrane helix</keyword>
<reference evidence="4" key="1">
    <citation type="submission" date="2016-06" db="UniProtKB">
        <authorList>
            <consortium name="WormBaseParasite"/>
        </authorList>
    </citation>
    <scope>IDENTIFICATION</scope>
</reference>
<proteinExistence type="predicted"/>
<feature type="transmembrane region" description="Helical" evidence="1">
    <location>
        <begin position="7"/>
        <end position="29"/>
    </location>
</feature>
<evidence type="ECO:0000313" key="4">
    <source>
        <dbReference type="WBParaSite" id="GPUH_0001022501-mRNA-1"/>
    </source>
</evidence>
<evidence type="ECO:0000313" key="2">
    <source>
        <dbReference type="EMBL" id="VDN17138.1"/>
    </source>
</evidence>
<dbReference type="WBParaSite" id="GPUH_0001022501-mRNA-1">
    <property type="protein sequence ID" value="GPUH_0001022501-mRNA-1"/>
    <property type="gene ID" value="GPUH_0001022501"/>
</dbReference>
<keyword evidence="3" id="KW-1185">Reference proteome</keyword>
<dbReference type="OrthoDB" id="5864054at2759"/>
<reference evidence="2 3" key="2">
    <citation type="submission" date="2018-11" db="EMBL/GenBank/DDBJ databases">
        <authorList>
            <consortium name="Pathogen Informatics"/>
        </authorList>
    </citation>
    <scope>NUCLEOTIDE SEQUENCE [LARGE SCALE GENOMIC DNA]</scope>
</reference>
<accession>A0A183DNC1</accession>
<evidence type="ECO:0000313" key="3">
    <source>
        <dbReference type="Proteomes" id="UP000271098"/>
    </source>
</evidence>
<gene>
    <name evidence="2" type="ORF">GPUH_LOCUS10212</name>
</gene>
<dbReference type="AlphaFoldDB" id="A0A183DNC1"/>
<sequence>MLRSAVNCVLVVIAICDIITMSSYLLYIIKFEFAAQSPSYGVRTIRFQLQLGGDAQDARRCNNCAAWYHAVLLRNISYNSMERPGQIEEHLVAAKHILEAAPNRLGKMQIDDNGNLPEENRTLDKKMEKNYIWPRKRIFISHTIAFSSNLLQSQQKLVEAPSFSRLAHSSHKF</sequence>
<dbReference type="EMBL" id="UYRT01077881">
    <property type="protein sequence ID" value="VDN17138.1"/>
    <property type="molecule type" value="Genomic_DNA"/>
</dbReference>